<accession>B6IVV8</accession>
<keyword evidence="3" id="KW-1185">Reference proteome</keyword>
<feature type="domain" description="KAP NTPase" evidence="1">
    <location>
        <begin position="53"/>
        <end position="322"/>
    </location>
</feature>
<sequence>MRKLAIRLLERLVARLKAEPKRSDSGNARAPFPRVEMQVDRPIRTGDEDLFDRRSFAERIADVIASRSDPSSLVIGVYGPWGDGKTSTLNMIRARLSSRSDIVQINYNPWQFSADRDRIAHSFWNMLVAALQEILVDIDKAGEAVSTLASFVPVYGETLSKAVDKHLTRDLEQVRRGVSDKLEVSDRRIVVFIDDIDRLERAEVQALFRLVKLSGDFPKVTYVLAFDDKMVAASIGEAYGNGDVASGRRFLEKIVQVPLHLPPADRNALREMMFKTCGRVLEDAGIVLPSEEGGRIATAITMALMSFVKTPRMAKLFDNALTFAIPVLKGEVHVGDQILIEAVRVFIPNLYEFIRDNQDIFLSESNDRNKEGRKNRLQKAMEELNLPERDIEQLSRHLLEVLFPQLSGWGHGSQWQVRRAREQRVCSPDHFRRYFTYAVPRGDIADAMIDGIIDDAAQGGAIQDSLLTAIRNGATAIFIRKLRHREEVLAIEAVPSLVRAVTAASTEIRIILTTFMGDFEFRQAAILVSQLLARLPPDDQDALLIEIAEGPCLLFPVYVLERSLPDGGEGGWLTHDRQVPALAILHKRTISAAREGRLEEATKDWMGVVFGHLRRNLDPDALNTFRLELSEWVAADSSAPVALLRAYAPFSDRGPGDFEEDNYRVLTSIVDGNLFLSELKKALGDEIDVTEYVRKWDAAGIVVDRRLAMQFSYWHHRANILASGDD</sequence>
<dbReference type="HOGENOM" id="CLU_021357_0_0_5"/>
<dbReference type="InterPro" id="IPR052754">
    <property type="entry name" value="NTPase_KAP_P-loop"/>
</dbReference>
<dbReference type="eggNOG" id="COG4928">
    <property type="taxonomic scope" value="Bacteria"/>
</dbReference>
<dbReference type="OrthoDB" id="7300650at2"/>
<proteinExistence type="predicted"/>
<dbReference type="KEGG" id="rce:RC1_3066"/>
<dbReference type="PANTHER" id="PTHR22674:SF6">
    <property type="entry name" value="NTPASE KAP FAMILY P-LOOP DOMAIN-CONTAINING PROTEIN 1"/>
    <property type="match status" value="1"/>
</dbReference>
<protein>
    <recommendedName>
        <fullName evidence="1">KAP NTPase domain-containing protein</fullName>
    </recommendedName>
</protein>
<gene>
    <name evidence="2" type="ordered locus">RC1_3066</name>
</gene>
<dbReference type="Proteomes" id="UP000001591">
    <property type="component" value="Chromosome"/>
</dbReference>
<dbReference type="SUPFAM" id="SSF52540">
    <property type="entry name" value="P-loop containing nucleoside triphosphate hydrolases"/>
    <property type="match status" value="1"/>
</dbReference>
<dbReference type="AlphaFoldDB" id="B6IVV8"/>
<evidence type="ECO:0000259" key="1">
    <source>
        <dbReference type="Pfam" id="PF07693"/>
    </source>
</evidence>
<reference evidence="2 3" key="1">
    <citation type="journal article" date="2010" name="BMC Genomics">
        <title>Metabolic flexibility revealed in the genome of the cyst-forming alpha-1 proteobacterium Rhodospirillum centenum.</title>
        <authorList>
            <person name="Lu Y.K."/>
            <person name="Marden J."/>
            <person name="Han M."/>
            <person name="Swingley W.D."/>
            <person name="Mastrian S.D."/>
            <person name="Chowdhury S.R."/>
            <person name="Hao J."/>
            <person name="Helmy T."/>
            <person name="Kim S."/>
            <person name="Kurdoglu A.A."/>
            <person name="Matthies H.J."/>
            <person name="Rollo D."/>
            <person name="Stothard P."/>
            <person name="Blankenship R.E."/>
            <person name="Bauer C.E."/>
            <person name="Touchman J.W."/>
        </authorList>
    </citation>
    <scope>NUCLEOTIDE SEQUENCE [LARGE SCALE GENOMIC DNA]</scope>
    <source>
        <strain evidence="3">ATCC 51521 / SW</strain>
    </source>
</reference>
<dbReference type="InterPro" id="IPR027417">
    <property type="entry name" value="P-loop_NTPase"/>
</dbReference>
<dbReference type="PANTHER" id="PTHR22674">
    <property type="entry name" value="NTPASE, KAP FAMILY P-LOOP DOMAIN-CONTAINING 1"/>
    <property type="match status" value="1"/>
</dbReference>
<dbReference type="Pfam" id="PF07693">
    <property type="entry name" value="KAP_NTPase"/>
    <property type="match status" value="1"/>
</dbReference>
<evidence type="ECO:0000313" key="2">
    <source>
        <dbReference type="EMBL" id="ACJ00432.1"/>
    </source>
</evidence>
<name>B6IVV8_RHOCS</name>
<dbReference type="Gene3D" id="3.40.50.300">
    <property type="entry name" value="P-loop containing nucleotide triphosphate hydrolases"/>
    <property type="match status" value="1"/>
</dbReference>
<evidence type="ECO:0000313" key="3">
    <source>
        <dbReference type="Proteomes" id="UP000001591"/>
    </source>
</evidence>
<dbReference type="InterPro" id="IPR011646">
    <property type="entry name" value="KAP_P-loop"/>
</dbReference>
<dbReference type="EMBL" id="CP000613">
    <property type="protein sequence ID" value="ACJ00432.1"/>
    <property type="molecule type" value="Genomic_DNA"/>
</dbReference>
<organism evidence="2 3">
    <name type="scientific">Rhodospirillum centenum (strain ATCC 51521 / SW)</name>
    <dbReference type="NCBI Taxonomy" id="414684"/>
    <lineage>
        <taxon>Bacteria</taxon>
        <taxon>Pseudomonadati</taxon>
        <taxon>Pseudomonadota</taxon>
        <taxon>Alphaproteobacteria</taxon>
        <taxon>Rhodospirillales</taxon>
        <taxon>Rhodospirillaceae</taxon>
        <taxon>Rhodospirillum</taxon>
    </lineage>
</organism>